<name>A0A0C3D954_9AGAM</name>
<reference evidence="1 2" key="1">
    <citation type="submission" date="2014-04" db="EMBL/GenBank/DDBJ databases">
        <authorList>
            <consortium name="DOE Joint Genome Institute"/>
            <person name="Kuo A."/>
            <person name="Kohler A."/>
            <person name="Nagy L.G."/>
            <person name="Floudas D."/>
            <person name="Copeland A."/>
            <person name="Barry K.W."/>
            <person name="Cichocki N."/>
            <person name="Veneault-Fourrey C."/>
            <person name="LaButti K."/>
            <person name="Lindquist E.A."/>
            <person name="Lipzen A."/>
            <person name="Lundell T."/>
            <person name="Morin E."/>
            <person name="Murat C."/>
            <person name="Sun H."/>
            <person name="Tunlid A."/>
            <person name="Henrissat B."/>
            <person name="Grigoriev I.V."/>
            <person name="Hibbett D.S."/>
            <person name="Martin F."/>
            <person name="Nordberg H.P."/>
            <person name="Cantor M.N."/>
            <person name="Hua S.X."/>
        </authorList>
    </citation>
    <scope>NUCLEOTIDE SEQUENCE [LARGE SCALE GENOMIC DNA]</scope>
    <source>
        <strain evidence="1 2">Foug A</strain>
    </source>
</reference>
<sequence length="123" mass="13920">MKSRTMSQDSSMPLSDLVHHIRQIEHIATLITPRQYTHGIYATEDQPFTSQLVDANMMLISVPITDLIHHIHQIQHIATLVLSQYVHDVYNTQPFLSQPGDVNVMSTSGQSDPCVVQVVWLCK</sequence>
<reference evidence="2" key="2">
    <citation type="submission" date="2015-01" db="EMBL/GenBank/DDBJ databases">
        <title>Evolutionary Origins and Diversification of the Mycorrhizal Mutualists.</title>
        <authorList>
            <consortium name="DOE Joint Genome Institute"/>
            <consortium name="Mycorrhizal Genomics Consortium"/>
            <person name="Kohler A."/>
            <person name="Kuo A."/>
            <person name="Nagy L.G."/>
            <person name="Floudas D."/>
            <person name="Copeland A."/>
            <person name="Barry K.W."/>
            <person name="Cichocki N."/>
            <person name="Veneault-Fourrey C."/>
            <person name="LaButti K."/>
            <person name="Lindquist E.A."/>
            <person name="Lipzen A."/>
            <person name="Lundell T."/>
            <person name="Morin E."/>
            <person name="Murat C."/>
            <person name="Riley R."/>
            <person name="Ohm R."/>
            <person name="Sun H."/>
            <person name="Tunlid A."/>
            <person name="Henrissat B."/>
            <person name="Grigoriev I.V."/>
            <person name="Hibbett D.S."/>
            <person name="Martin F."/>
        </authorList>
    </citation>
    <scope>NUCLEOTIDE SEQUENCE [LARGE SCALE GENOMIC DNA]</scope>
    <source>
        <strain evidence="2">Foug A</strain>
    </source>
</reference>
<evidence type="ECO:0000313" key="1">
    <source>
        <dbReference type="EMBL" id="KIM52611.1"/>
    </source>
</evidence>
<dbReference type="HOGENOM" id="CLU_2074514_0_0_1"/>
<keyword evidence="2" id="KW-1185">Reference proteome</keyword>
<evidence type="ECO:0000313" key="2">
    <source>
        <dbReference type="Proteomes" id="UP000053989"/>
    </source>
</evidence>
<dbReference type="Proteomes" id="UP000053989">
    <property type="component" value="Unassembled WGS sequence"/>
</dbReference>
<proteinExistence type="predicted"/>
<dbReference type="AlphaFoldDB" id="A0A0C3D954"/>
<accession>A0A0C3D954</accession>
<dbReference type="EMBL" id="KN822205">
    <property type="protein sequence ID" value="KIM52611.1"/>
    <property type="molecule type" value="Genomic_DNA"/>
</dbReference>
<dbReference type="InParanoid" id="A0A0C3D954"/>
<gene>
    <name evidence="1" type="ORF">SCLCIDRAFT_546308</name>
</gene>
<organism evidence="1 2">
    <name type="scientific">Scleroderma citrinum Foug A</name>
    <dbReference type="NCBI Taxonomy" id="1036808"/>
    <lineage>
        <taxon>Eukaryota</taxon>
        <taxon>Fungi</taxon>
        <taxon>Dikarya</taxon>
        <taxon>Basidiomycota</taxon>
        <taxon>Agaricomycotina</taxon>
        <taxon>Agaricomycetes</taxon>
        <taxon>Agaricomycetidae</taxon>
        <taxon>Boletales</taxon>
        <taxon>Sclerodermatineae</taxon>
        <taxon>Sclerodermataceae</taxon>
        <taxon>Scleroderma</taxon>
    </lineage>
</organism>
<protein>
    <submittedName>
        <fullName evidence="1">Uncharacterized protein</fullName>
    </submittedName>
</protein>